<name>A0A1M4SAU9_9CLOT</name>
<dbReference type="AlphaFoldDB" id="A0A1M4SAU9"/>
<comment type="subcellular location">
    <subcellularLocation>
        <location evidence="1">Cell membrane</location>
        <topology evidence="1">Multi-pass membrane protein</topology>
    </subcellularLocation>
</comment>
<keyword evidence="8" id="KW-1185">Reference proteome</keyword>
<accession>A0A1M4SAU9</accession>
<evidence type="ECO:0000256" key="3">
    <source>
        <dbReference type="ARBA" id="ARBA00022692"/>
    </source>
</evidence>
<feature type="transmembrane region" description="Helical" evidence="6">
    <location>
        <begin position="40"/>
        <end position="61"/>
    </location>
</feature>
<keyword evidence="2" id="KW-1003">Cell membrane</keyword>
<keyword evidence="5 6" id="KW-0472">Membrane</keyword>
<feature type="transmembrane region" description="Helical" evidence="6">
    <location>
        <begin position="97"/>
        <end position="117"/>
    </location>
</feature>
<dbReference type="Proteomes" id="UP000184423">
    <property type="component" value="Unassembled WGS sequence"/>
</dbReference>
<dbReference type="EMBL" id="FQVG01000001">
    <property type="protein sequence ID" value="SHE29309.1"/>
    <property type="molecule type" value="Genomic_DNA"/>
</dbReference>
<feature type="transmembrane region" description="Helical" evidence="6">
    <location>
        <begin position="16"/>
        <end position="34"/>
    </location>
</feature>
<reference evidence="8" key="1">
    <citation type="submission" date="2016-11" db="EMBL/GenBank/DDBJ databases">
        <authorList>
            <person name="Varghese N."/>
            <person name="Submissions S."/>
        </authorList>
    </citation>
    <scope>NUCLEOTIDE SEQUENCE [LARGE SCALE GENOMIC DNA]</scope>
    <source>
        <strain evidence="8">DSM 10124</strain>
    </source>
</reference>
<protein>
    <submittedName>
        <fullName evidence="7">ATP synthase I chain</fullName>
    </submittedName>
</protein>
<evidence type="ECO:0000256" key="2">
    <source>
        <dbReference type="ARBA" id="ARBA00022475"/>
    </source>
</evidence>
<proteinExistence type="predicted"/>
<organism evidence="7 8">
    <name type="scientific">Caloramator proteoclasticus DSM 10124</name>
    <dbReference type="NCBI Taxonomy" id="1121262"/>
    <lineage>
        <taxon>Bacteria</taxon>
        <taxon>Bacillati</taxon>
        <taxon>Bacillota</taxon>
        <taxon>Clostridia</taxon>
        <taxon>Eubacteriales</taxon>
        <taxon>Clostridiaceae</taxon>
        <taxon>Caloramator</taxon>
    </lineage>
</organism>
<evidence type="ECO:0000313" key="8">
    <source>
        <dbReference type="Proteomes" id="UP000184423"/>
    </source>
</evidence>
<dbReference type="InterPro" id="IPR005598">
    <property type="entry name" value="ATP_synth_I"/>
</dbReference>
<evidence type="ECO:0000256" key="1">
    <source>
        <dbReference type="ARBA" id="ARBA00004651"/>
    </source>
</evidence>
<feature type="transmembrane region" description="Helical" evidence="6">
    <location>
        <begin position="73"/>
        <end position="91"/>
    </location>
</feature>
<evidence type="ECO:0000256" key="5">
    <source>
        <dbReference type="ARBA" id="ARBA00023136"/>
    </source>
</evidence>
<gene>
    <name evidence="7" type="ORF">SAMN02746091_00095</name>
</gene>
<evidence type="ECO:0000313" key="7">
    <source>
        <dbReference type="EMBL" id="SHE29309.1"/>
    </source>
</evidence>
<keyword evidence="4 6" id="KW-1133">Transmembrane helix</keyword>
<sequence>MVDYFIFSFILKRLKFSLNIFLLLMLSILVFNANYALSYFLGYIIGIFNFILLSLGTNYIITRKVNHSKIIQFIFFTMRIILIALILASAVKDGYNVFILFLGFLTINISIKIGALLDCRREGQYGKE</sequence>
<dbReference type="RefSeq" id="WP_027307901.1">
    <property type="nucleotide sequence ID" value="NZ_FQVG01000001.1"/>
</dbReference>
<dbReference type="Pfam" id="PF03899">
    <property type="entry name" value="ATP-synt_I"/>
    <property type="match status" value="1"/>
</dbReference>
<dbReference type="GO" id="GO:0005886">
    <property type="term" value="C:plasma membrane"/>
    <property type="evidence" value="ECO:0007669"/>
    <property type="project" value="UniProtKB-SubCell"/>
</dbReference>
<evidence type="ECO:0000256" key="4">
    <source>
        <dbReference type="ARBA" id="ARBA00022989"/>
    </source>
</evidence>
<evidence type="ECO:0000256" key="6">
    <source>
        <dbReference type="SAM" id="Phobius"/>
    </source>
</evidence>
<keyword evidence="3 6" id="KW-0812">Transmembrane</keyword>